<dbReference type="EMBL" id="CP003642">
    <property type="protein sequence ID" value="AFZ24873.1"/>
    <property type="molecule type" value="Genomic_DNA"/>
</dbReference>
<dbReference type="STRING" id="56107.Cylst_2672"/>
<dbReference type="Pfam" id="PF07693">
    <property type="entry name" value="KAP_NTPase"/>
    <property type="match status" value="1"/>
</dbReference>
<reference evidence="2 3" key="1">
    <citation type="submission" date="2012-06" db="EMBL/GenBank/DDBJ databases">
        <title>Finished chromosome of genome of Cylindrospermum stagnale PCC 7417.</title>
        <authorList>
            <consortium name="US DOE Joint Genome Institute"/>
            <person name="Gugger M."/>
            <person name="Coursin T."/>
            <person name="Rippka R."/>
            <person name="Tandeau De Marsac N."/>
            <person name="Huntemann M."/>
            <person name="Wei C.-L."/>
            <person name="Han J."/>
            <person name="Detter J.C."/>
            <person name="Han C."/>
            <person name="Tapia R."/>
            <person name="Chen A."/>
            <person name="Kyrpides N."/>
            <person name="Mavromatis K."/>
            <person name="Markowitz V."/>
            <person name="Szeto E."/>
            <person name="Ivanova N."/>
            <person name="Pagani I."/>
            <person name="Pati A."/>
            <person name="Goodwin L."/>
            <person name="Nordberg H.P."/>
            <person name="Cantor M.N."/>
            <person name="Hua S.X."/>
            <person name="Woyke T."/>
            <person name="Kerfeld C.A."/>
        </authorList>
    </citation>
    <scope>NUCLEOTIDE SEQUENCE [LARGE SCALE GENOMIC DNA]</scope>
    <source>
        <strain evidence="2 3">PCC 7417</strain>
    </source>
</reference>
<dbReference type="InterPro" id="IPR011646">
    <property type="entry name" value="KAP_P-loop"/>
</dbReference>
<dbReference type="HOGENOM" id="CLU_022182_1_0_3"/>
<proteinExistence type="predicted"/>
<dbReference type="Gene3D" id="3.40.50.300">
    <property type="entry name" value="P-loop containing nucleotide triphosphate hydrolases"/>
    <property type="match status" value="1"/>
</dbReference>
<dbReference type="SUPFAM" id="SSF52540">
    <property type="entry name" value="P-loop containing nucleoside triphosphate hydrolases"/>
    <property type="match status" value="1"/>
</dbReference>
<keyword evidence="3" id="KW-1185">Reference proteome</keyword>
<evidence type="ECO:0000259" key="1">
    <source>
        <dbReference type="Pfam" id="PF07693"/>
    </source>
</evidence>
<dbReference type="PATRIC" id="fig|56107.3.peg.2952"/>
<dbReference type="Proteomes" id="UP000010475">
    <property type="component" value="Chromosome"/>
</dbReference>
<feature type="domain" description="KAP NTPase" evidence="1">
    <location>
        <begin position="3"/>
        <end position="237"/>
    </location>
</feature>
<protein>
    <submittedName>
        <fullName evidence="2">KAP family P-loop domain protein</fullName>
    </submittedName>
</protein>
<sequence>MSAPGFAVLLKGEWGSGKTWFIKRFINKYRRENLKDKKQKFLYVSLYGVTSFLEIEDTFFQQLNPVLSSKEMAITGKILKGLLKGTLKIDLNGDSKDDGALNIQIPDINLPDYLKNTDKSILIFDDLERCQMDIGNILGYINYFVEQQDLKVVIVANENELLKQDKYNTIKEKLIGKTFGVAPDFDGSLENFICSVNNLKVRTFLTDNGQLMQEVYKTAECENLRILKQIVLDFERIFEKLPEKGRSKPDFLKDILKLLMAFSIEIRRGKMLPKDISKLREEYILLISKQQSSRQATSSSIKKNSAEEAPLQIMLGKYTVLNLNLHEPFPSKVWWEIFFDKGILDTQELDQSLLTSKYFQDEHTPNWVRLWHFYRLTDNDFDDLLKKVELQYVNREFTVLGEIKHITGLLLKFSDVGLYCKTKEEIIQDSKLYIDHLKDNNQLDIVSPLYSLVEDNYGGLIFQGREINEFTDFCSYIDQVRESARDVNLPSAGKDLLVIMQSDIWKFNRMVCQNNSHNGDSLKQRYYDVPIFKHILPEEFIEKFLPMDYKDRDSILSILKQRYELVHIHEKLLEELDWLKSVRSLLLEKAECKKGKVSGYWLKFLTEHYLNEVIQKLEAKSS</sequence>
<name>K9WXD1_9NOST</name>
<dbReference type="AlphaFoldDB" id="K9WXD1"/>
<accession>K9WXD1</accession>
<evidence type="ECO:0000313" key="3">
    <source>
        <dbReference type="Proteomes" id="UP000010475"/>
    </source>
</evidence>
<dbReference type="InterPro" id="IPR027417">
    <property type="entry name" value="P-loop_NTPase"/>
</dbReference>
<dbReference type="eggNOG" id="COG4928">
    <property type="taxonomic scope" value="Bacteria"/>
</dbReference>
<organism evidence="2 3">
    <name type="scientific">Cylindrospermum stagnale PCC 7417</name>
    <dbReference type="NCBI Taxonomy" id="56107"/>
    <lineage>
        <taxon>Bacteria</taxon>
        <taxon>Bacillati</taxon>
        <taxon>Cyanobacteriota</taxon>
        <taxon>Cyanophyceae</taxon>
        <taxon>Nostocales</taxon>
        <taxon>Nostocaceae</taxon>
        <taxon>Cylindrospermum</taxon>
    </lineage>
</organism>
<gene>
    <name evidence="2" type="ORF">Cylst_2672</name>
</gene>
<evidence type="ECO:0000313" key="2">
    <source>
        <dbReference type="EMBL" id="AFZ24873.1"/>
    </source>
</evidence>
<dbReference type="KEGG" id="csg:Cylst_2672"/>